<dbReference type="RefSeq" id="WP_066591198.1">
    <property type="nucleotide sequence ID" value="NZ_CAJTBZ010000018.1"/>
</dbReference>
<sequence>MGRTKIYPDGHFRYTTCHNANGTTYVVRYRNEWNKEKKRSEPKERIYVGSLNTSTGKVSFSKKFLEKYPEFAGQLYFYESNELVTKTEEETEALEEQRSSSCLDDIVSPLGSWICWHTALEHHILKDLKEVLEPEDADNFLKLAVYVFLSSNGALQIYQQWLPQQWLPSAQLLDSAQISRLLAKITDETIKKYFKLRFDRVRNFYEKLAEQKTLASNVRHLLALDSTCVHSYSETIEDAAFGHAKQRPDLKQINYTLGIDYLTGETVYALESEGSINDKALYSTVIADMLNANFDLTDTVFVTDRGYHSLHNVQQLINSELGYLTGVPLSEEGIKEKFRKYKASFSSSAFYLPDVGLYCRTFTESWQQKMPVTEQTFTTTQYLHLYVNPELQTAQMKQLEAVVAEVLEKKNKGLTVEHSLYTQASPYIKEDEKRKVWIKKTKALDSVRCLKGAWAIRTNCIEDPSAAVRISRQRNVIEEAFRGFKVENSGDRLYSTKATYEGKLFLLSLAQPLRNIFLMNVRNFAQPLPEIEKYCQEQRKQNKVDLSETERRKVKLPGDSLRMAFASLSRHKAVRAPSGTNWIMKKPLPKKDRDLISLLGCLKPPRLFKPD</sequence>
<proteinExistence type="predicted"/>
<name>A0A227KRJ2_9BURK</name>
<dbReference type="AlphaFoldDB" id="A0A227KRJ2"/>
<dbReference type="GO" id="GO:0003677">
    <property type="term" value="F:DNA binding"/>
    <property type="evidence" value="ECO:0007669"/>
    <property type="project" value="InterPro"/>
</dbReference>
<evidence type="ECO:0000313" key="3">
    <source>
        <dbReference type="Proteomes" id="UP000214610"/>
    </source>
</evidence>
<keyword evidence="3" id="KW-1185">Reference proteome</keyword>
<dbReference type="GO" id="GO:0006313">
    <property type="term" value="P:DNA transposition"/>
    <property type="evidence" value="ECO:0007669"/>
    <property type="project" value="InterPro"/>
</dbReference>
<dbReference type="GeneID" id="78363322"/>
<comment type="caution">
    <text evidence="2">The sequence shown here is derived from an EMBL/GenBank/DDBJ whole genome shotgun (WGS) entry which is preliminary data.</text>
</comment>
<reference evidence="3" key="1">
    <citation type="submission" date="2017-05" db="EMBL/GenBank/DDBJ databases">
        <title>Improved OligoMM genomes.</title>
        <authorList>
            <person name="Garzetti D."/>
        </authorList>
    </citation>
    <scope>NUCLEOTIDE SEQUENCE [LARGE SCALE GENOMIC DNA]</scope>
    <source>
        <strain evidence="3">YL45</strain>
    </source>
</reference>
<dbReference type="Pfam" id="PF01609">
    <property type="entry name" value="DDE_Tnp_1"/>
    <property type="match status" value="1"/>
</dbReference>
<dbReference type="GO" id="GO:0004803">
    <property type="term" value="F:transposase activity"/>
    <property type="evidence" value="ECO:0007669"/>
    <property type="project" value="InterPro"/>
</dbReference>
<evidence type="ECO:0000313" key="2">
    <source>
        <dbReference type="EMBL" id="OXE51116.1"/>
    </source>
</evidence>
<dbReference type="EMBL" id="NHMP01000001">
    <property type="protein sequence ID" value="OXE51116.1"/>
    <property type="molecule type" value="Genomic_DNA"/>
</dbReference>
<accession>A0A227KRJ2</accession>
<feature type="domain" description="Transposase IS4-like" evidence="1">
    <location>
        <begin position="221"/>
        <end position="497"/>
    </location>
</feature>
<dbReference type="Proteomes" id="UP000214610">
    <property type="component" value="Unassembled WGS sequence"/>
</dbReference>
<organism evidence="2 3">
    <name type="scientific">Turicimonas muris</name>
    <dbReference type="NCBI Taxonomy" id="1796652"/>
    <lineage>
        <taxon>Bacteria</taxon>
        <taxon>Pseudomonadati</taxon>
        <taxon>Pseudomonadota</taxon>
        <taxon>Betaproteobacteria</taxon>
        <taxon>Burkholderiales</taxon>
        <taxon>Sutterellaceae</taxon>
        <taxon>Turicimonas</taxon>
    </lineage>
</organism>
<gene>
    <name evidence="2" type="ORF">ADH67_02145</name>
</gene>
<evidence type="ECO:0000259" key="1">
    <source>
        <dbReference type="Pfam" id="PF01609"/>
    </source>
</evidence>
<protein>
    <recommendedName>
        <fullName evidence="1">Transposase IS4-like domain-containing protein</fullName>
    </recommendedName>
</protein>
<dbReference type="InterPro" id="IPR002559">
    <property type="entry name" value="Transposase_11"/>
</dbReference>